<proteinExistence type="predicted"/>
<name>G8NRV0_GRAMM</name>
<dbReference type="Proteomes" id="UP000007113">
    <property type="component" value="Chromosome"/>
</dbReference>
<protein>
    <submittedName>
        <fullName evidence="1">Uncharacterized protein</fullName>
    </submittedName>
</protein>
<sequence length="96" mass="11376">MKVTDFDEQQFAPLKGHTYLREGYEVEILLPLAIRYREANYSVTAFVDMLSDEHLWTKHFPDLLRPFFRNCIFRFGLKSPWSATTQTSVQRHLPVL</sequence>
<organism evidence="1 2">
    <name type="scientific">Granulicella mallensis (strain ATCC BAA-1857 / DSM 23137 / MP5ACTX8)</name>
    <dbReference type="NCBI Taxonomy" id="682795"/>
    <lineage>
        <taxon>Bacteria</taxon>
        <taxon>Pseudomonadati</taxon>
        <taxon>Acidobacteriota</taxon>
        <taxon>Terriglobia</taxon>
        <taxon>Terriglobales</taxon>
        <taxon>Acidobacteriaceae</taxon>
        <taxon>Granulicella</taxon>
    </lineage>
</organism>
<dbReference type="HOGENOM" id="CLU_2355766_0_0_0"/>
<dbReference type="KEGG" id="gma:AciX8_0714"/>
<gene>
    <name evidence="1" type="ordered locus">AciX8_0714</name>
</gene>
<reference evidence="1 2" key="1">
    <citation type="submission" date="2011-11" db="EMBL/GenBank/DDBJ databases">
        <title>Complete sequence of Granulicella mallensis MP5ACTX8.</title>
        <authorList>
            <consortium name="US DOE Joint Genome Institute"/>
            <person name="Lucas S."/>
            <person name="Copeland A."/>
            <person name="Lapidus A."/>
            <person name="Cheng J.-F."/>
            <person name="Goodwin L."/>
            <person name="Pitluck S."/>
            <person name="Peters L."/>
            <person name="Lu M."/>
            <person name="Detter J.C."/>
            <person name="Han C."/>
            <person name="Tapia R."/>
            <person name="Land M."/>
            <person name="Hauser L."/>
            <person name="Kyrpides N."/>
            <person name="Ivanova N."/>
            <person name="Mikhailova N."/>
            <person name="Pagani I."/>
            <person name="Rawat S."/>
            <person name="Mannisto M."/>
            <person name="Haggblom M."/>
            <person name="Woyke T."/>
        </authorList>
    </citation>
    <scope>NUCLEOTIDE SEQUENCE [LARGE SCALE GENOMIC DNA]</scope>
    <source>
        <strain evidence="2">ATCC BAA-1857 / DSM 23137 / MP5ACTX8</strain>
    </source>
</reference>
<accession>G8NRV0</accession>
<evidence type="ECO:0000313" key="2">
    <source>
        <dbReference type="Proteomes" id="UP000007113"/>
    </source>
</evidence>
<evidence type="ECO:0000313" key="1">
    <source>
        <dbReference type="EMBL" id="AEU35063.1"/>
    </source>
</evidence>
<keyword evidence="2" id="KW-1185">Reference proteome</keyword>
<dbReference type="AlphaFoldDB" id="G8NRV0"/>
<dbReference type="EMBL" id="CP003130">
    <property type="protein sequence ID" value="AEU35063.1"/>
    <property type="molecule type" value="Genomic_DNA"/>
</dbReference>